<feature type="transmembrane region" description="Helical" evidence="8">
    <location>
        <begin position="192"/>
        <end position="214"/>
    </location>
</feature>
<evidence type="ECO:0000256" key="8">
    <source>
        <dbReference type="SAM" id="Phobius"/>
    </source>
</evidence>
<dbReference type="PANTHER" id="PTHR11040:SF211">
    <property type="entry name" value="ZINC TRANSPORTER ZIP11"/>
    <property type="match status" value="1"/>
</dbReference>
<keyword evidence="3" id="KW-1003">Cell membrane</keyword>
<evidence type="ECO:0000256" key="2">
    <source>
        <dbReference type="ARBA" id="ARBA00006939"/>
    </source>
</evidence>
<evidence type="ECO:0000256" key="5">
    <source>
        <dbReference type="ARBA" id="ARBA00022833"/>
    </source>
</evidence>
<evidence type="ECO:0000313" key="9">
    <source>
        <dbReference type="EMBL" id="MBM6703634.1"/>
    </source>
</evidence>
<dbReference type="PANTHER" id="PTHR11040">
    <property type="entry name" value="ZINC/IRON TRANSPORTER"/>
    <property type="match status" value="1"/>
</dbReference>
<keyword evidence="7 8" id="KW-0472">Membrane</keyword>
<evidence type="ECO:0000256" key="7">
    <source>
        <dbReference type="ARBA" id="ARBA00023136"/>
    </source>
</evidence>
<keyword evidence="6 8" id="KW-1133">Transmembrane helix</keyword>
<feature type="transmembrane region" description="Helical" evidence="8">
    <location>
        <begin position="20"/>
        <end position="39"/>
    </location>
</feature>
<keyword evidence="4 8" id="KW-0812">Transmembrane</keyword>
<comment type="subcellular location">
    <subcellularLocation>
        <location evidence="1">Cell membrane</location>
        <topology evidence="1">Multi-pass membrane protein</topology>
    </subcellularLocation>
</comment>
<protein>
    <submittedName>
        <fullName evidence="9">ZIP family metal transporter</fullName>
    </submittedName>
</protein>
<evidence type="ECO:0000256" key="6">
    <source>
        <dbReference type="ARBA" id="ARBA00022989"/>
    </source>
</evidence>
<reference evidence="9 10" key="1">
    <citation type="journal article" date="2021" name="Sci. Rep.">
        <title>The distribution of antibiotic resistance genes in chicken gut microbiota commensals.</title>
        <authorList>
            <person name="Juricova H."/>
            <person name="Matiasovicova J."/>
            <person name="Kubasova T."/>
            <person name="Cejkova D."/>
            <person name="Rychlik I."/>
        </authorList>
    </citation>
    <scope>NUCLEOTIDE SEQUENCE [LARGE SCALE GENOMIC DNA]</scope>
    <source>
        <strain evidence="9 10">An829</strain>
    </source>
</reference>
<proteinExistence type="inferred from homology"/>
<feature type="transmembrane region" description="Helical" evidence="8">
    <location>
        <begin position="253"/>
        <end position="271"/>
    </location>
</feature>
<name>A0ABS2DQL1_9BURK</name>
<keyword evidence="10" id="KW-1185">Reference proteome</keyword>
<evidence type="ECO:0000313" key="10">
    <source>
        <dbReference type="Proteomes" id="UP000715095"/>
    </source>
</evidence>
<feature type="transmembrane region" description="Helical" evidence="8">
    <location>
        <begin position="84"/>
        <end position="101"/>
    </location>
</feature>
<feature type="transmembrane region" description="Helical" evidence="8">
    <location>
        <begin position="158"/>
        <end position="180"/>
    </location>
</feature>
<accession>A0ABS2DQL1</accession>
<keyword evidence="5" id="KW-0862">Zinc</keyword>
<dbReference type="EMBL" id="JACJJC010000004">
    <property type="protein sequence ID" value="MBM6703634.1"/>
    <property type="molecule type" value="Genomic_DNA"/>
</dbReference>
<gene>
    <name evidence="9" type="ORF">H6A60_03915</name>
</gene>
<organism evidence="9 10">
    <name type="scientific">Sutterella massiliensis</name>
    <dbReference type="NCBI Taxonomy" id="1816689"/>
    <lineage>
        <taxon>Bacteria</taxon>
        <taxon>Pseudomonadati</taxon>
        <taxon>Pseudomonadota</taxon>
        <taxon>Betaproteobacteria</taxon>
        <taxon>Burkholderiales</taxon>
        <taxon>Sutterellaceae</taxon>
        <taxon>Sutterella</taxon>
    </lineage>
</organism>
<dbReference type="InterPro" id="IPR003689">
    <property type="entry name" value="ZIP"/>
</dbReference>
<comment type="similarity">
    <text evidence="2">Belongs to the ZIP transporter (TC 2.A.5) family.</text>
</comment>
<evidence type="ECO:0000256" key="4">
    <source>
        <dbReference type="ARBA" id="ARBA00022692"/>
    </source>
</evidence>
<feature type="transmembrane region" description="Helical" evidence="8">
    <location>
        <begin position="220"/>
        <end position="241"/>
    </location>
</feature>
<feature type="transmembrane region" description="Helical" evidence="8">
    <location>
        <begin position="51"/>
        <end position="72"/>
    </location>
</feature>
<comment type="caution">
    <text evidence="9">The sequence shown here is derived from an EMBL/GenBank/DDBJ whole genome shotgun (WGS) entry which is preliminary data.</text>
</comment>
<sequence length="272" mass="27848">MLEQLFPSLLDGASPVTAAASATGFTFFMTAVGAAIVLLPGRIHNAFMQTISLGFAAGVMVAASVWSLLLPAMAMVEARGESPLLPAVGGFLLGVAFIFLLDRFMPHMHPMSSESEGPKTKLARSTLLFLAVTLHNIPEGMSVGLSIGMAADDPTLLAGALALALGMGIQNIPEGAAVALPLLQDGMSRGKAFLAGAFSGLAELVFGVLAVLLVGTTGVLLPWFLAFAAGAMIYVVVEELIPSAHLTEHSDAGTLSVVAGFVVMMALDVGLG</sequence>
<evidence type="ECO:0000256" key="3">
    <source>
        <dbReference type="ARBA" id="ARBA00022475"/>
    </source>
</evidence>
<dbReference type="Pfam" id="PF02535">
    <property type="entry name" value="Zip"/>
    <property type="match status" value="1"/>
</dbReference>
<dbReference type="Proteomes" id="UP000715095">
    <property type="component" value="Unassembled WGS sequence"/>
</dbReference>
<evidence type="ECO:0000256" key="1">
    <source>
        <dbReference type="ARBA" id="ARBA00004651"/>
    </source>
</evidence>
<dbReference type="RefSeq" id="WP_205102105.1">
    <property type="nucleotide sequence ID" value="NZ_JACJJC010000004.1"/>
</dbReference>